<dbReference type="Proteomes" id="UP000838763">
    <property type="component" value="Unassembled WGS sequence"/>
</dbReference>
<keyword evidence="3" id="KW-1185">Reference proteome</keyword>
<name>A0A9P1H1L4_9PEZI</name>
<dbReference type="OrthoDB" id="4869961at2759"/>
<accession>A0A9P1H1L4</accession>
<feature type="region of interest" description="Disordered" evidence="1">
    <location>
        <begin position="1"/>
        <end position="23"/>
    </location>
</feature>
<dbReference type="EMBL" id="CALLCH030000011">
    <property type="protein sequence ID" value="CAI4214282.1"/>
    <property type="molecule type" value="Genomic_DNA"/>
</dbReference>
<evidence type="ECO:0000256" key="1">
    <source>
        <dbReference type="SAM" id="MobiDB-lite"/>
    </source>
</evidence>
<comment type="caution">
    <text evidence="2">The sequence shown here is derived from an EMBL/GenBank/DDBJ whole genome shotgun (WGS) entry which is preliminary data.</text>
</comment>
<evidence type="ECO:0000313" key="2">
    <source>
        <dbReference type="EMBL" id="CAI4214282.1"/>
    </source>
</evidence>
<protein>
    <submittedName>
        <fullName evidence="2">Uncharacterized protein</fullName>
    </submittedName>
</protein>
<sequence length="300" mass="32521">MAMTNNSNGSHGGGPMPEEFAISPWPDFTHEDMVLIDVEAQVDTSPTIVFDRQDESRPADKLSKLDGPSSDTYVDDDCRLGPAAAGDAAYHQLVQLVNIQSKLLALGKSVCEASDSLVAIEEVCMVSESLVAQFQTMQLGGEDQDPTNIELAASPPSSPEHKQARAEQTAILLLSTCYLTLIDIFETLITQLQNQRKQSQLSAEEDKLGDYAGSGAHKSLMRIGSIRVPMHHQAAVEIHLHLVFRVLDGLANSLKIRVQSPSDGKNAQGIAGLASKAVLYLRRLEESMAERANKARFVLG</sequence>
<dbReference type="AlphaFoldDB" id="A0A9P1H1L4"/>
<evidence type="ECO:0000313" key="3">
    <source>
        <dbReference type="Proteomes" id="UP000838763"/>
    </source>
</evidence>
<organism evidence="2 3">
    <name type="scientific">Parascedosporium putredinis</name>
    <dbReference type="NCBI Taxonomy" id="1442378"/>
    <lineage>
        <taxon>Eukaryota</taxon>
        <taxon>Fungi</taxon>
        <taxon>Dikarya</taxon>
        <taxon>Ascomycota</taxon>
        <taxon>Pezizomycotina</taxon>
        <taxon>Sordariomycetes</taxon>
        <taxon>Hypocreomycetidae</taxon>
        <taxon>Microascales</taxon>
        <taxon>Microascaceae</taxon>
        <taxon>Parascedosporium</taxon>
    </lineage>
</organism>
<proteinExistence type="predicted"/>
<reference evidence="2" key="1">
    <citation type="submission" date="2022-11" db="EMBL/GenBank/DDBJ databases">
        <authorList>
            <person name="Scott C."/>
            <person name="Bruce N."/>
        </authorList>
    </citation>
    <scope>NUCLEOTIDE SEQUENCE</scope>
</reference>
<gene>
    <name evidence="2" type="ORF">PPNO1_LOCUS4013</name>
</gene>